<dbReference type="Proteomes" id="UP001341281">
    <property type="component" value="Chromosome 06"/>
</dbReference>
<keyword evidence="1" id="KW-1133">Transmembrane helix</keyword>
<protein>
    <submittedName>
        <fullName evidence="2">Uncharacterized protein</fullName>
    </submittedName>
</protein>
<organism evidence="2 3">
    <name type="scientific">Paspalum notatum var. saurae</name>
    <dbReference type="NCBI Taxonomy" id="547442"/>
    <lineage>
        <taxon>Eukaryota</taxon>
        <taxon>Viridiplantae</taxon>
        <taxon>Streptophyta</taxon>
        <taxon>Embryophyta</taxon>
        <taxon>Tracheophyta</taxon>
        <taxon>Spermatophyta</taxon>
        <taxon>Magnoliopsida</taxon>
        <taxon>Liliopsida</taxon>
        <taxon>Poales</taxon>
        <taxon>Poaceae</taxon>
        <taxon>PACMAD clade</taxon>
        <taxon>Panicoideae</taxon>
        <taxon>Andropogonodae</taxon>
        <taxon>Paspaleae</taxon>
        <taxon>Paspalinae</taxon>
        <taxon>Paspalum</taxon>
    </lineage>
</organism>
<keyword evidence="3" id="KW-1185">Reference proteome</keyword>
<evidence type="ECO:0000313" key="2">
    <source>
        <dbReference type="EMBL" id="WVZ82125.1"/>
    </source>
</evidence>
<keyword evidence="1" id="KW-0472">Membrane</keyword>
<dbReference type="EMBL" id="CP144750">
    <property type="protein sequence ID" value="WVZ82125.1"/>
    <property type="molecule type" value="Genomic_DNA"/>
</dbReference>
<sequence length="121" mass="11691">MASVTALTILLGFFAAFCNLDLLDQATAPHTPHGGGVLAGVAASAFAPAVLVAFGLTILLLVAHLRALAGANAGGDDGAGGPFLVRRLTKATVLAAVAALLAGSVLRLAAGGYLGGADDVG</sequence>
<name>A0AAQ3TYI8_PASNO</name>
<feature type="transmembrane region" description="Helical" evidence="1">
    <location>
        <begin position="93"/>
        <end position="114"/>
    </location>
</feature>
<proteinExistence type="predicted"/>
<evidence type="ECO:0000313" key="3">
    <source>
        <dbReference type="Proteomes" id="UP001341281"/>
    </source>
</evidence>
<evidence type="ECO:0000256" key="1">
    <source>
        <dbReference type="SAM" id="Phobius"/>
    </source>
</evidence>
<dbReference type="AlphaFoldDB" id="A0AAQ3TYI8"/>
<gene>
    <name evidence="2" type="ORF">U9M48_029426</name>
</gene>
<feature type="transmembrane region" description="Helical" evidence="1">
    <location>
        <begin position="36"/>
        <end position="62"/>
    </location>
</feature>
<keyword evidence="1" id="KW-0812">Transmembrane</keyword>
<reference evidence="2 3" key="1">
    <citation type="submission" date="2024-02" db="EMBL/GenBank/DDBJ databases">
        <title>High-quality chromosome-scale genome assembly of Pensacola bahiagrass (Paspalum notatum Flugge var. saurae).</title>
        <authorList>
            <person name="Vega J.M."/>
            <person name="Podio M."/>
            <person name="Orjuela J."/>
            <person name="Siena L.A."/>
            <person name="Pessino S.C."/>
            <person name="Combes M.C."/>
            <person name="Mariac C."/>
            <person name="Albertini E."/>
            <person name="Pupilli F."/>
            <person name="Ortiz J.P.A."/>
            <person name="Leblanc O."/>
        </authorList>
    </citation>
    <scope>NUCLEOTIDE SEQUENCE [LARGE SCALE GENOMIC DNA]</scope>
    <source>
        <strain evidence="2">R1</strain>
        <tissue evidence="2">Leaf</tissue>
    </source>
</reference>
<accession>A0AAQ3TYI8</accession>